<keyword evidence="7" id="KW-1133">Transmembrane helix</keyword>
<accession>A0A146K552</accession>
<feature type="transmembrane region" description="Helical" evidence="7">
    <location>
        <begin position="65"/>
        <end position="88"/>
    </location>
</feature>
<organism evidence="10">
    <name type="scientific">Trepomonas sp. PC1</name>
    <dbReference type="NCBI Taxonomy" id="1076344"/>
    <lineage>
        <taxon>Eukaryota</taxon>
        <taxon>Metamonada</taxon>
        <taxon>Diplomonadida</taxon>
        <taxon>Hexamitidae</taxon>
        <taxon>Hexamitinae</taxon>
        <taxon>Trepomonas</taxon>
    </lineage>
</organism>
<dbReference type="GO" id="GO:0004843">
    <property type="term" value="F:cysteine-type deubiquitinase activity"/>
    <property type="evidence" value="ECO:0007669"/>
    <property type="project" value="UniProtKB-EC"/>
</dbReference>
<evidence type="ECO:0000259" key="8">
    <source>
        <dbReference type="Pfam" id="PF12340"/>
    </source>
</evidence>
<proteinExistence type="predicted"/>
<dbReference type="Pfam" id="PF12340">
    <property type="entry name" value="DUF3638"/>
    <property type="match status" value="1"/>
</dbReference>
<keyword evidence="4" id="KW-0833">Ubl conjugation pathway</keyword>
<dbReference type="EMBL" id="GDID01004566">
    <property type="protein sequence ID" value="JAP92040.1"/>
    <property type="molecule type" value="Transcribed_RNA"/>
</dbReference>
<evidence type="ECO:0000256" key="1">
    <source>
        <dbReference type="ARBA" id="ARBA00000707"/>
    </source>
</evidence>
<evidence type="ECO:0000256" key="7">
    <source>
        <dbReference type="SAM" id="Phobius"/>
    </source>
</evidence>
<dbReference type="PANTHER" id="PTHR13367">
    <property type="entry name" value="UBIQUITIN THIOESTERASE"/>
    <property type="match status" value="1"/>
</dbReference>
<evidence type="ECO:0000256" key="6">
    <source>
        <dbReference type="ARBA" id="ARBA00022807"/>
    </source>
</evidence>
<dbReference type="PANTHER" id="PTHR13367:SF33">
    <property type="entry name" value="P-LOOP CONTAINING NUCLEOSIDE TRIPHOSPHATE HYDROLASE PROTEIN"/>
    <property type="match status" value="1"/>
</dbReference>
<dbReference type="GO" id="GO:0006508">
    <property type="term" value="P:proteolysis"/>
    <property type="evidence" value="ECO:0007669"/>
    <property type="project" value="UniProtKB-KW"/>
</dbReference>
<keyword evidence="3" id="KW-0645">Protease</keyword>
<dbReference type="InterPro" id="IPR022099">
    <property type="entry name" value="DUF3638"/>
</dbReference>
<comment type="catalytic activity">
    <reaction evidence="1">
        <text>Thiol-dependent hydrolysis of ester, thioester, amide, peptide and isopeptide bonds formed by the C-terminal Gly of ubiquitin (a 76-residue protein attached to proteins as an intracellular targeting signal).</text>
        <dbReference type="EC" id="3.4.19.12"/>
    </reaction>
</comment>
<evidence type="ECO:0000256" key="3">
    <source>
        <dbReference type="ARBA" id="ARBA00022670"/>
    </source>
</evidence>
<keyword evidence="6" id="KW-0788">Thiol protease</keyword>
<dbReference type="Pfam" id="PF12359">
    <property type="entry name" value="DUF3645"/>
    <property type="match status" value="1"/>
</dbReference>
<evidence type="ECO:0000259" key="9">
    <source>
        <dbReference type="Pfam" id="PF12359"/>
    </source>
</evidence>
<dbReference type="EC" id="3.4.19.12" evidence="2"/>
<sequence>MFQMNILNQIENQIRKLTLIDMFSDINILDGFFNVYTSLDKFPENFMKFYNQISRQKISDQQMQNFVSILLFKKFDMAVILFYLAIFLQQKDLPVLELCETYQSINDDHFNQSQISGILSQIVTKMEQSYLQSIPSQYSGVIPSNMDTEESQQQYYQFIEFKDQKVNEFSIKLSQEKDFCLSLIQNAYPKKLGVELCNILMDFNSKFTLQISGENINIITALTSNWYKNHLFWLQYQKITQFCESINYKPNILCKNSKINKTQVVINYLPLMQSQQFDKLKVQFAKLHNCNFSVTYQILKKDNMKFPLSCETNDPVERTFTQELQNSWSLFMQNDKQILNYEAKPLLIQCNEQIHAIDNEIYKLQQQYEIKETNGIICTPTIFWREMQQIVQDIPQITKQQQQIIFNIMILMTEKQRLVRISNLIKQSEQDTDKWKTFLDNELRYQNFQNWDPSQYIVWLLLQLELNCTIRPNQIDIAKQMIEPNSNLNQVTQLNMGEGKTQIIIPMLAAYLSQQNVLSRVIVLPQLFRPNYTALKFKMGRLINKAVLYSKCDRNLEFSVEYVNQLQKFFESIIKNQQIYITQPDYLQSFKLKVQEISSTKSQKSKNLFQLFNFIEQNSRDVMDESDELLSHKHQMIYTMGKQEHIYGGLERWGTIQKVYNLLATIITENYDSLKHSIEYMNDSPTPLQFSQVRIINDSVFEFIKMQLIDGILNGKTLIKLPLDFSSADKQLINQYITASNEQNFGQELELEQKFGEKFEVFKLLRGLLGHKLLLYALQKRWRVNYGIDYNQNRRIAVPFKAKDVASDKTEFGHPEMTIQLTLLSYYYSGLQLEQVQECLLKIQNEEDPNAIFDSIIFEAKDQIPTEYWQFNSINVLDVENIKIRFYPVFKYNRHLINYYLNFKVFPKETKQFPQKLSVVAPDLCQKKNHYVTGFSGTNETKMLLPCSVEQNILKHLESTNGEMIYRILNKENNEFSTLQSQNYTEGIIQYAIKSKCQVILDIGALMTEYTNQFTAKKWLDLVNSDLIRAAVFIDEKTDEIKVIDRKNRTQDFMLSQYSDNVASCLIYIDDFHTRGTDLKIPIGSKAVATLGNGVTKDKLMQGCMRMRQLGQGHSICFVASHEVKMKISNQFGKELDSEIGSQEVLQWACKNSIEYIKTGIVQWIANQIQFERKSLIYRQIDAECSNLQEICMKFLDQEHYDYDSLYNAQIILQSVDKIACYQLKMFCDRHLNGQKLDVIGLIQQKADYFVTVEALSCNYDEEQERELEQEVEVHKQIQKQVKLVQPISHQFDNQLIMFANGSDFQLTKIRSFLKQYQIGADLHGFQCDNIYCSKDFLRVSSGNELIRPIRWLLLDKSQQKCALLTQFEVAKLKQVVQDAHIILYNPKIRAGCSGPQYLSINTQLNSQLCGLLQIISGQIYFEKKTEQDNFLLASGFVPRPWNQEQQSYVDQQKVHNGWMNTQNFAANPGHFVKNLSLAVYDTYSPYSHIEKVVEYAKKPFE</sequence>
<evidence type="ECO:0000313" key="10">
    <source>
        <dbReference type="EMBL" id="JAP92040.1"/>
    </source>
</evidence>
<feature type="domain" description="DUF3645" evidence="9">
    <location>
        <begin position="793"/>
        <end position="822"/>
    </location>
</feature>
<dbReference type="InterPro" id="IPR022105">
    <property type="entry name" value="DUF3645"/>
</dbReference>
<evidence type="ECO:0000256" key="4">
    <source>
        <dbReference type="ARBA" id="ARBA00022786"/>
    </source>
</evidence>
<keyword evidence="7" id="KW-0812">Transmembrane</keyword>
<keyword evidence="5" id="KW-0378">Hydrolase</keyword>
<evidence type="ECO:0000256" key="5">
    <source>
        <dbReference type="ARBA" id="ARBA00022801"/>
    </source>
</evidence>
<reference evidence="10" key="1">
    <citation type="submission" date="2015-07" db="EMBL/GenBank/DDBJ databases">
        <title>Adaptation to a free-living lifestyle via gene acquisitions in the diplomonad Trepomonas sp. PC1.</title>
        <authorList>
            <person name="Xu F."/>
            <person name="Jerlstrom-Hultqvist J."/>
            <person name="Kolisko M."/>
            <person name="Simpson A.G.B."/>
            <person name="Roger A.J."/>
            <person name="Svard S.G."/>
            <person name="Andersson J.O."/>
        </authorList>
    </citation>
    <scope>NUCLEOTIDE SEQUENCE</scope>
    <source>
        <strain evidence="10">PC1</strain>
    </source>
</reference>
<keyword evidence="7" id="KW-0472">Membrane</keyword>
<dbReference type="InterPro" id="IPR051346">
    <property type="entry name" value="OTU_Deubiquitinase"/>
</dbReference>
<evidence type="ECO:0000256" key="2">
    <source>
        <dbReference type="ARBA" id="ARBA00012759"/>
    </source>
</evidence>
<gene>
    <name evidence="10" type="ORF">TPC1_16141</name>
</gene>
<feature type="domain" description="DUF3638" evidence="8">
    <location>
        <begin position="449"/>
        <end position="668"/>
    </location>
</feature>
<name>A0A146K552_9EUKA</name>
<protein>
    <recommendedName>
        <fullName evidence="2">ubiquitinyl hydrolase 1</fullName>
        <ecNumber evidence="2">3.4.19.12</ecNumber>
    </recommendedName>
</protein>